<keyword evidence="2" id="KW-0808">Transferase</keyword>
<comment type="caution">
    <text evidence="4">The sequence shown here is derived from an EMBL/GenBank/DDBJ whole genome shotgun (WGS) entry which is preliminary data.</text>
</comment>
<sequence length="365" mass="40089">MIRVSHLIHSTGFGGVEIAADYISHDAAGLEYRLLALRDDVPAAVRADCIGTGVNSLRSVAKVLSDLDQHPPEVLITSLWRSVLIGALHRFRHPRVPWVVFLHSTKYTHVLDRIAHRVAFKMADRILCDSAAAMKSLVPRARWTHADVARPDSALLKLSRASDSTGRGILRSTDRVRLIYWGRAAAEKRLDRTLVLLAVLERLAPGRFELDVISPHSPTLDTILFEATEQNLSVSWKGHGTAEQILSRSVGASFFVQLSEFEGLGMAVREALSLGIIPVVTPVGEISTYTADGVNAIHVDQSPTHEISSTMYEDTARRILELAENKSAYAAMSRSARTVPDDDFITALETALAKATETSIERQES</sequence>
<evidence type="ECO:0000313" key="5">
    <source>
        <dbReference type="Proteomes" id="UP001498935"/>
    </source>
</evidence>
<dbReference type="PANTHER" id="PTHR45947">
    <property type="entry name" value="SULFOQUINOVOSYL TRANSFERASE SQD2"/>
    <property type="match status" value="1"/>
</dbReference>
<dbReference type="Proteomes" id="UP001498935">
    <property type="component" value="Unassembled WGS sequence"/>
</dbReference>
<evidence type="ECO:0000313" key="4">
    <source>
        <dbReference type="EMBL" id="GAA5341342.1"/>
    </source>
</evidence>
<feature type="domain" description="Glycosyl transferase family 1" evidence="3">
    <location>
        <begin position="173"/>
        <end position="337"/>
    </location>
</feature>
<dbReference type="InterPro" id="IPR001296">
    <property type="entry name" value="Glyco_trans_1"/>
</dbReference>
<accession>A0ABP9U141</accession>
<dbReference type="Pfam" id="PF00534">
    <property type="entry name" value="Glycos_transf_1"/>
    <property type="match status" value="1"/>
</dbReference>
<evidence type="ECO:0000256" key="1">
    <source>
        <dbReference type="ARBA" id="ARBA00021292"/>
    </source>
</evidence>
<evidence type="ECO:0000259" key="3">
    <source>
        <dbReference type="Pfam" id="PF00534"/>
    </source>
</evidence>
<organism evidence="4 5">
    <name type="scientific">Brevibacterium ammoniilyticum</name>
    <dbReference type="NCBI Taxonomy" id="1046555"/>
    <lineage>
        <taxon>Bacteria</taxon>
        <taxon>Bacillati</taxon>
        <taxon>Actinomycetota</taxon>
        <taxon>Actinomycetes</taxon>
        <taxon>Micrococcales</taxon>
        <taxon>Brevibacteriaceae</taxon>
        <taxon>Brevibacterium</taxon>
    </lineage>
</organism>
<reference evidence="4 5" key="1">
    <citation type="submission" date="2024-02" db="EMBL/GenBank/DDBJ databases">
        <title>Characterization of antibiotic resistant novel bacterial strains and their environmental applications.</title>
        <authorList>
            <person name="Manzoor S."/>
            <person name="Abbas S."/>
            <person name="Arshad M."/>
            <person name="Li W.J."/>
            <person name="Ahmed I."/>
        </authorList>
    </citation>
    <scope>NUCLEOTIDE SEQUENCE [LARGE SCALE GENOMIC DNA]</scope>
    <source>
        <strain evidence="4 5">KACC 15558</strain>
    </source>
</reference>
<dbReference type="RefSeq" id="WP_342038465.1">
    <property type="nucleotide sequence ID" value="NZ_BAABBK010000009.1"/>
</dbReference>
<gene>
    <name evidence="4" type="ORF">KACC15558_23820</name>
</gene>
<evidence type="ECO:0000256" key="2">
    <source>
        <dbReference type="ARBA" id="ARBA00022679"/>
    </source>
</evidence>
<dbReference type="PANTHER" id="PTHR45947:SF3">
    <property type="entry name" value="SULFOQUINOVOSYL TRANSFERASE SQD2"/>
    <property type="match status" value="1"/>
</dbReference>
<dbReference type="SUPFAM" id="SSF53756">
    <property type="entry name" value="UDP-Glycosyltransferase/glycogen phosphorylase"/>
    <property type="match status" value="1"/>
</dbReference>
<proteinExistence type="predicted"/>
<dbReference type="InterPro" id="IPR050194">
    <property type="entry name" value="Glycosyltransferase_grp1"/>
</dbReference>
<keyword evidence="5" id="KW-1185">Reference proteome</keyword>
<dbReference type="Gene3D" id="3.40.50.2000">
    <property type="entry name" value="Glycogen Phosphorylase B"/>
    <property type="match status" value="1"/>
</dbReference>
<name>A0ABP9U141_9MICO</name>
<dbReference type="EMBL" id="BAABNP010000009">
    <property type="protein sequence ID" value="GAA5341342.1"/>
    <property type="molecule type" value="Genomic_DNA"/>
</dbReference>
<protein>
    <recommendedName>
        <fullName evidence="1">D-inositol 3-phosphate glycosyltransferase</fullName>
    </recommendedName>
</protein>